<dbReference type="InterPro" id="IPR027417">
    <property type="entry name" value="P-loop_NTPase"/>
</dbReference>
<organism evidence="5 6">
    <name type="scientific">Carpinus fangiana</name>
    <dbReference type="NCBI Taxonomy" id="176857"/>
    <lineage>
        <taxon>Eukaryota</taxon>
        <taxon>Viridiplantae</taxon>
        <taxon>Streptophyta</taxon>
        <taxon>Embryophyta</taxon>
        <taxon>Tracheophyta</taxon>
        <taxon>Spermatophyta</taxon>
        <taxon>Magnoliopsida</taxon>
        <taxon>eudicotyledons</taxon>
        <taxon>Gunneridae</taxon>
        <taxon>Pentapetalae</taxon>
        <taxon>rosids</taxon>
        <taxon>fabids</taxon>
        <taxon>Fagales</taxon>
        <taxon>Betulaceae</taxon>
        <taxon>Carpinus</taxon>
    </lineage>
</organism>
<dbReference type="InterPro" id="IPR013632">
    <property type="entry name" value="Rad51_C"/>
</dbReference>
<dbReference type="EMBL" id="CM017325">
    <property type="protein sequence ID" value="KAE8055197.1"/>
    <property type="molecule type" value="Genomic_DNA"/>
</dbReference>
<evidence type="ECO:0000259" key="4">
    <source>
        <dbReference type="PROSITE" id="PS50162"/>
    </source>
</evidence>
<feature type="chain" id="PRO_5024415059" description="RecA family profile 1 domain-containing protein" evidence="3">
    <location>
        <begin position="23"/>
        <end position="109"/>
    </location>
</feature>
<dbReference type="Gene3D" id="3.40.50.300">
    <property type="entry name" value="P-loop containing nucleotide triphosphate hydrolases"/>
    <property type="match status" value="1"/>
</dbReference>
<sequence length="109" mass="12167">MLCLLMFHLLQIGCLVFIAARASKLVPLGFTSATQLHAQRLEIIQITSESRELEKVLEGGIETGSITEIYGEFRSGKTQLCHTLCVTCQVRGFLCSSYHTFASLLFIRK</sequence>
<dbReference type="GO" id="GO:0000730">
    <property type="term" value="P:DNA recombinase assembly"/>
    <property type="evidence" value="ECO:0007669"/>
    <property type="project" value="TreeGrafter"/>
</dbReference>
<dbReference type="GO" id="GO:0000794">
    <property type="term" value="C:condensed nuclear chromosome"/>
    <property type="evidence" value="ECO:0007669"/>
    <property type="project" value="TreeGrafter"/>
</dbReference>
<dbReference type="Pfam" id="PF08423">
    <property type="entry name" value="Rad51"/>
    <property type="match status" value="1"/>
</dbReference>
<keyword evidence="2" id="KW-0067">ATP-binding</keyword>
<dbReference type="SUPFAM" id="SSF52540">
    <property type="entry name" value="P-loop containing nucleoside triphosphate hydrolases"/>
    <property type="match status" value="1"/>
</dbReference>
<dbReference type="PROSITE" id="PS50162">
    <property type="entry name" value="RECA_2"/>
    <property type="match status" value="1"/>
</dbReference>
<dbReference type="GO" id="GO:0000150">
    <property type="term" value="F:DNA strand exchange activity"/>
    <property type="evidence" value="ECO:0007669"/>
    <property type="project" value="TreeGrafter"/>
</dbReference>
<keyword evidence="3" id="KW-0732">Signal</keyword>
<keyword evidence="6" id="KW-1185">Reference proteome</keyword>
<dbReference type="GO" id="GO:0042148">
    <property type="term" value="P:DNA strand invasion"/>
    <property type="evidence" value="ECO:0007669"/>
    <property type="project" value="TreeGrafter"/>
</dbReference>
<dbReference type="GO" id="GO:0140664">
    <property type="term" value="F:ATP-dependent DNA damage sensor activity"/>
    <property type="evidence" value="ECO:0007669"/>
    <property type="project" value="InterPro"/>
</dbReference>
<dbReference type="OrthoDB" id="10251254at2759"/>
<evidence type="ECO:0000313" key="6">
    <source>
        <dbReference type="Proteomes" id="UP000327013"/>
    </source>
</evidence>
<feature type="domain" description="RecA family profile 1" evidence="4">
    <location>
        <begin position="42"/>
        <end position="109"/>
    </location>
</feature>
<gene>
    <name evidence="5" type="ORF">FH972_012055</name>
</gene>
<dbReference type="GO" id="GO:0003697">
    <property type="term" value="F:single-stranded DNA binding"/>
    <property type="evidence" value="ECO:0007669"/>
    <property type="project" value="TreeGrafter"/>
</dbReference>
<dbReference type="InterPro" id="IPR020588">
    <property type="entry name" value="RecA_ATP-bd"/>
</dbReference>
<feature type="signal peptide" evidence="3">
    <location>
        <begin position="1"/>
        <end position="22"/>
    </location>
</feature>
<dbReference type="GO" id="GO:0006312">
    <property type="term" value="P:mitotic recombination"/>
    <property type="evidence" value="ECO:0007669"/>
    <property type="project" value="TreeGrafter"/>
</dbReference>
<evidence type="ECO:0000256" key="1">
    <source>
        <dbReference type="ARBA" id="ARBA00022741"/>
    </source>
</evidence>
<proteinExistence type="predicted"/>
<reference evidence="5 6" key="1">
    <citation type="submission" date="2019-06" db="EMBL/GenBank/DDBJ databases">
        <title>A chromosomal-level reference genome of Carpinus fangiana (Coryloideae, Betulaceae).</title>
        <authorList>
            <person name="Yang X."/>
            <person name="Wang Z."/>
            <person name="Zhang L."/>
            <person name="Hao G."/>
            <person name="Liu J."/>
            <person name="Yang Y."/>
        </authorList>
    </citation>
    <scope>NUCLEOTIDE SEQUENCE [LARGE SCALE GENOMIC DNA]</scope>
    <source>
        <strain evidence="5">Cfa_2016G</strain>
        <tissue evidence="5">Leaf</tissue>
    </source>
</reference>
<protein>
    <recommendedName>
        <fullName evidence="4">RecA family profile 1 domain-containing protein</fullName>
    </recommendedName>
</protein>
<evidence type="ECO:0000313" key="5">
    <source>
        <dbReference type="EMBL" id="KAE8055197.1"/>
    </source>
</evidence>
<dbReference type="GO" id="GO:0005524">
    <property type="term" value="F:ATP binding"/>
    <property type="evidence" value="ECO:0007669"/>
    <property type="project" value="UniProtKB-KW"/>
</dbReference>
<dbReference type="PANTHER" id="PTHR22942">
    <property type="entry name" value="RECA/RAD51/RADA DNA STRAND-PAIRING FAMILY MEMBER"/>
    <property type="match status" value="1"/>
</dbReference>
<dbReference type="GO" id="GO:0003690">
    <property type="term" value="F:double-stranded DNA binding"/>
    <property type="evidence" value="ECO:0007669"/>
    <property type="project" value="TreeGrafter"/>
</dbReference>
<accession>A0A5N6R622</accession>
<keyword evidence="1" id="KW-0547">Nucleotide-binding</keyword>
<dbReference type="PANTHER" id="PTHR22942:SF39">
    <property type="entry name" value="DNA REPAIR PROTEIN RAD51 HOMOLOG 1"/>
    <property type="match status" value="1"/>
</dbReference>
<dbReference type="GO" id="GO:0007131">
    <property type="term" value="P:reciprocal meiotic recombination"/>
    <property type="evidence" value="ECO:0007669"/>
    <property type="project" value="TreeGrafter"/>
</dbReference>
<evidence type="ECO:0000256" key="3">
    <source>
        <dbReference type="SAM" id="SignalP"/>
    </source>
</evidence>
<evidence type="ECO:0000256" key="2">
    <source>
        <dbReference type="ARBA" id="ARBA00022840"/>
    </source>
</evidence>
<dbReference type="Proteomes" id="UP000327013">
    <property type="component" value="Chromosome 5"/>
</dbReference>
<name>A0A5N6R622_9ROSI</name>
<dbReference type="AlphaFoldDB" id="A0A5N6R622"/>
<dbReference type="GO" id="GO:0070192">
    <property type="term" value="P:chromosome organization involved in meiotic cell cycle"/>
    <property type="evidence" value="ECO:0007669"/>
    <property type="project" value="TreeGrafter"/>
</dbReference>